<dbReference type="Gene3D" id="1.25.40.10">
    <property type="entry name" value="Tetratricopeptide repeat domain"/>
    <property type="match status" value="1"/>
</dbReference>
<dbReference type="RefSeq" id="WP_087680040.1">
    <property type="nucleotide sequence ID" value="NZ_JBCEWA010000005.1"/>
</dbReference>
<dbReference type="Pfam" id="PF09986">
    <property type="entry name" value="DUF2225"/>
    <property type="match status" value="1"/>
</dbReference>
<comment type="caution">
    <text evidence="2">The sequence shown here is derived from an EMBL/GenBank/DDBJ whole genome shotgun (WGS) entry which is preliminary data.</text>
</comment>
<accession>A0ABU9LL57</accession>
<organism evidence="2 3">
    <name type="scientific">Kurthia gibsonii</name>
    <dbReference type="NCBI Taxonomy" id="33946"/>
    <lineage>
        <taxon>Bacteria</taxon>
        <taxon>Bacillati</taxon>
        <taxon>Bacillota</taxon>
        <taxon>Bacilli</taxon>
        <taxon>Bacillales</taxon>
        <taxon>Caryophanaceae</taxon>
        <taxon>Kurthia</taxon>
    </lineage>
</organism>
<gene>
    <name evidence="2" type="ORF">AAF454_08395</name>
</gene>
<keyword evidence="3" id="KW-1185">Reference proteome</keyword>
<sequence>MEITPYYDKQMTCIHCQKKFNTTKIRKSTVKVVTTDSDFHPTYEGVNPLYYNVFVCEHCGLAFTEDFSTYFAPGTREALQSRICNHWQPHSFDGERTHNQAIQSYQLAIICGEIKKEKNVLLAGLALRTAWLYREQGKTDWEIRFLESARDKYVESYLQGDYQGLGMGELKILYLIGELSRKLGDIDMATRYFSRVLEKQRTSNETRIVQMTKEIWQEMREKKEKDIG</sequence>
<feature type="repeat" description="TPR" evidence="1">
    <location>
        <begin position="170"/>
        <end position="203"/>
    </location>
</feature>
<dbReference type="InterPro" id="IPR011990">
    <property type="entry name" value="TPR-like_helical_dom_sf"/>
</dbReference>
<protein>
    <submittedName>
        <fullName evidence="2">DUF2225 domain-containing protein</fullName>
    </submittedName>
</protein>
<evidence type="ECO:0000256" key="1">
    <source>
        <dbReference type="PROSITE-ProRule" id="PRU00339"/>
    </source>
</evidence>
<keyword evidence="1" id="KW-0802">TPR repeat</keyword>
<reference evidence="2 3" key="1">
    <citation type="submission" date="2024-04" db="EMBL/GenBank/DDBJ databases">
        <authorList>
            <person name="Wu Y.S."/>
            <person name="Zhang L."/>
        </authorList>
    </citation>
    <scope>NUCLEOTIDE SEQUENCE [LARGE SCALE GENOMIC DNA]</scope>
    <source>
        <strain evidence="2 3">KG-01</strain>
    </source>
</reference>
<dbReference type="EMBL" id="JBCEWA010000005">
    <property type="protein sequence ID" value="MEL5988426.1"/>
    <property type="molecule type" value="Genomic_DNA"/>
</dbReference>
<dbReference type="SUPFAM" id="SSF48452">
    <property type="entry name" value="TPR-like"/>
    <property type="match status" value="1"/>
</dbReference>
<dbReference type="InterPro" id="IPR018708">
    <property type="entry name" value="DUF2225"/>
</dbReference>
<dbReference type="PROSITE" id="PS50005">
    <property type="entry name" value="TPR"/>
    <property type="match status" value="1"/>
</dbReference>
<evidence type="ECO:0000313" key="2">
    <source>
        <dbReference type="EMBL" id="MEL5988426.1"/>
    </source>
</evidence>
<dbReference type="InterPro" id="IPR019734">
    <property type="entry name" value="TPR_rpt"/>
</dbReference>
<name>A0ABU9LL57_9BACL</name>
<evidence type="ECO:0000313" key="3">
    <source>
        <dbReference type="Proteomes" id="UP001398420"/>
    </source>
</evidence>
<dbReference type="Proteomes" id="UP001398420">
    <property type="component" value="Unassembled WGS sequence"/>
</dbReference>
<proteinExistence type="predicted"/>